<feature type="region of interest" description="Disordered" evidence="1">
    <location>
        <begin position="108"/>
        <end position="133"/>
    </location>
</feature>
<reference evidence="2 3" key="1">
    <citation type="submission" date="2024-06" db="EMBL/GenBank/DDBJ databases">
        <title>Sorghum-associated microbial communities from plants grown in Nebraska, USA.</title>
        <authorList>
            <person name="Schachtman D."/>
        </authorList>
    </citation>
    <scope>NUCLEOTIDE SEQUENCE [LARGE SCALE GENOMIC DNA]</scope>
    <source>
        <strain evidence="2 3">1757</strain>
    </source>
</reference>
<evidence type="ECO:0000256" key="1">
    <source>
        <dbReference type="SAM" id="MobiDB-lite"/>
    </source>
</evidence>
<dbReference type="Proteomes" id="UP001549251">
    <property type="component" value="Unassembled WGS sequence"/>
</dbReference>
<feature type="compositionally biased region" description="Basic and acidic residues" evidence="1">
    <location>
        <begin position="124"/>
        <end position="133"/>
    </location>
</feature>
<evidence type="ECO:0000313" key="3">
    <source>
        <dbReference type="Proteomes" id="UP001549251"/>
    </source>
</evidence>
<accession>A0ABV2Q1P7</accession>
<protein>
    <submittedName>
        <fullName evidence="2">Uncharacterized protein</fullName>
    </submittedName>
</protein>
<name>A0ABV2Q1P7_9GAMM</name>
<comment type="caution">
    <text evidence="2">The sequence shown here is derived from an EMBL/GenBank/DDBJ whole genome shotgun (WGS) entry which is preliminary data.</text>
</comment>
<dbReference type="EMBL" id="JBEPSD010000003">
    <property type="protein sequence ID" value="MET4570890.1"/>
    <property type="molecule type" value="Genomic_DNA"/>
</dbReference>
<sequence>MAKGASPPVPVGAHSMRDALALTAFKAKNLRGKSFRPPAEAELLLFCLSKREVTKRKRHPAWRLPGILPGKSVSRGRAFRTGILPVRKGTDIPVGSRCAACRPRLTAAQGTPGRAAGHPGPHSVESRKAKSESHSKAVLCSDFASALDPAPSKSARRERAALPGAPMARRVGEGKPAGWPARMPASFSPAQDVLSKNPVAHPRTRRAGCPQGAPSGWPFSWVTFSLATQRESNSAAEGRRKLLL</sequence>
<evidence type="ECO:0000313" key="2">
    <source>
        <dbReference type="EMBL" id="MET4570890.1"/>
    </source>
</evidence>
<gene>
    <name evidence="2" type="ORF">ABIE04_003269</name>
</gene>
<organism evidence="2 3">
    <name type="scientific">Rhodanobacter soli</name>
    <dbReference type="NCBI Taxonomy" id="590609"/>
    <lineage>
        <taxon>Bacteria</taxon>
        <taxon>Pseudomonadati</taxon>
        <taxon>Pseudomonadota</taxon>
        <taxon>Gammaproteobacteria</taxon>
        <taxon>Lysobacterales</taxon>
        <taxon>Rhodanobacteraceae</taxon>
        <taxon>Rhodanobacter</taxon>
    </lineage>
</organism>
<keyword evidence="3" id="KW-1185">Reference proteome</keyword>
<proteinExistence type="predicted"/>
<feature type="region of interest" description="Disordered" evidence="1">
    <location>
        <begin position="148"/>
        <end position="180"/>
    </location>
</feature>